<keyword evidence="8" id="KW-1185">Reference proteome</keyword>
<evidence type="ECO:0000256" key="1">
    <source>
        <dbReference type="ARBA" id="ARBA00005820"/>
    </source>
</evidence>
<proteinExistence type="inferred from homology"/>
<accession>A0A4Y3KQB5</accession>
<sequence>MGTDEVAAHAPMECRVLGEPEIRVEGVAVPLRAAKVKALVATLLLRADRTATVEGLLDDLWPEGCPRSAVANLRTYATQVRRCLPHGRLQTVGSGYRLLTHEHELDLSRARSLAARGRAAVGDHDLTAALPLLEAACAEWRGRPLEGLLLGPRLDAMRTALEDEYRSLTELRLRVGIALHRGSEVVSLAREHAAANPLAESAQELLMLALWHVGDHAGALRVYAAARAALVGELGIEPGPGLQRVQRGILNGDVAAPPLPGGPSAVEVTVAEHLRAAAARDAHEGPAGTRDGALQPVAAPRLPVAPRGVVPHEVPAPPGLLVGADEPVARAVRALDGSRGRRVAPVVVAVHGPSGSGTSSVVAAAARAVAAQYPDGQVYLDLQNGRRDPATLVEGALRSLGAEPGVPAPLRADAPARLRSTLHGRRVLLVVDNAVDAAQVLPLLPGDEGSAVLVACRALPATLVSAADVPVPALGAAEAIRLFEAAARRPFTREQRAVAARVVELCDRRPRQVSLAGARLAGGTAVSLEDLERRLREESRRSAPLPSGNVVALPSHEPFAGRTLAPDDHEALAPDDGVVLAADDGELYAAADGELLAAVVVALGRSSRTELTGLVASGAGDAEVVAQALGRLVDLRAAQPGGPPNRR</sequence>
<dbReference type="PANTHER" id="PTHR35807">
    <property type="entry name" value="TRANSCRIPTIONAL REGULATOR REDD-RELATED"/>
    <property type="match status" value="1"/>
</dbReference>
<keyword evidence="3" id="KW-0238">DNA-binding</keyword>
<dbReference type="SUPFAM" id="SSF52540">
    <property type="entry name" value="P-loop containing nucleoside triphosphate hydrolases"/>
    <property type="match status" value="1"/>
</dbReference>
<reference evidence="7 8" key="1">
    <citation type="submission" date="2019-06" db="EMBL/GenBank/DDBJ databases">
        <title>Whole genome shotgun sequence of Cellulomonas gelida NBRC 3748.</title>
        <authorList>
            <person name="Hosoyama A."/>
            <person name="Uohara A."/>
            <person name="Ohji S."/>
            <person name="Ichikawa N."/>
        </authorList>
    </citation>
    <scope>NUCLEOTIDE SEQUENCE [LARGE SCALE GENOMIC DNA]</scope>
    <source>
        <strain evidence="7 8">NBRC 3748</strain>
    </source>
</reference>
<evidence type="ECO:0000256" key="2">
    <source>
        <dbReference type="ARBA" id="ARBA00023015"/>
    </source>
</evidence>
<protein>
    <recommendedName>
        <fullName evidence="9">OmpR/PhoB-type domain-containing protein</fullName>
    </recommendedName>
</protein>
<feature type="domain" description="Bacterial transcriptional activator" evidence="6">
    <location>
        <begin position="105"/>
        <end position="250"/>
    </location>
</feature>
<name>A0A4Y3KQB5_9CELL</name>
<dbReference type="CDD" id="cd15831">
    <property type="entry name" value="BTAD"/>
    <property type="match status" value="1"/>
</dbReference>
<dbReference type="GO" id="GO:0000160">
    <property type="term" value="P:phosphorelay signal transduction system"/>
    <property type="evidence" value="ECO:0007669"/>
    <property type="project" value="InterPro"/>
</dbReference>
<keyword evidence="2" id="KW-0805">Transcription regulation</keyword>
<gene>
    <name evidence="7" type="ORF">CGE01nite_23910</name>
</gene>
<dbReference type="SMART" id="SM00862">
    <property type="entry name" value="Trans_reg_C"/>
    <property type="match status" value="1"/>
</dbReference>
<dbReference type="Gene3D" id="1.10.10.10">
    <property type="entry name" value="Winged helix-like DNA-binding domain superfamily/Winged helix DNA-binding domain"/>
    <property type="match status" value="1"/>
</dbReference>
<dbReference type="EMBL" id="BJLQ01000027">
    <property type="protein sequence ID" value="GEA85140.1"/>
    <property type="molecule type" value="Genomic_DNA"/>
</dbReference>
<comment type="caution">
    <text evidence="7">The sequence shown here is derived from an EMBL/GenBank/DDBJ whole genome shotgun (WGS) entry which is preliminary data.</text>
</comment>
<dbReference type="InterPro" id="IPR011990">
    <property type="entry name" value="TPR-like_helical_dom_sf"/>
</dbReference>
<evidence type="ECO:0000259" key="6">
    <source>
        <dbReference type="SMART" id="SM01043"/>
    </source>
</evidence>
<dbReference type="Proteomes" id="UP000320461">
    <property type="component" value="Unassembled WGS sequence"/>
</dbReference>
<dbReference type="Gene3D" id="1.25.40.10">
    <property type="entry name" value="Tetratricopeptide repeat domain"/>
    <property type="match status" value="1"/>
</dbReference>
<organism evidence="7 8">
    <name type="scientific">Cellulomonas gelida</name>
    <dbReference type="NCBI Taxonomy" id="1712"/>
    <lineage>
        <taxon>Bacteria</taxon>
        <taxon>Bacillati</taxon>
        <taxon>Actinomycetota</taxon>
        <taxon>Actinomycetes</taxon>
        <taxon>Micrococcales</taxon>
        <taxon>Cellulomonadaceae</taxon>
        <taxon>Cellulomonas</taxon>
    </lineage>
</organism>
<dbReference type="Pfam" id="PF03704">
    <property type="entry name" value="BTAD"/>
    <property type="match status" value="1"/>
</dbReference>
<dbReference type="InterPro" id="IPR005158">
    <property type="entry name" value="BTAD"/>
</dbReference>
<dbReference type="Gene3D" id="3.40.50.300">
    <property type="entry name" value="P-loop containing nucleotide triphosphate hydrolases"/>
    <property type="match status" value="1"/>
</dbReference>
<dbReference type="GO" id="GO:0003677">
    <property type="term" value="F:DNA binding"/>
    <property type="evidence" value="ECO:0007669"/>
    <property type="project" value="UniProtKB-KW"/>
</dbReference>
<evidence type="ECO:0008006" key="9">
    <source>
        <dbReference type="Google" id="ProtNLM"/>
    </source>
</evidence>
<dbReference type="RefSeq" id="WP_170210963.1">
    <property type="nucleotide sequence ID" value="NZ_BJLQ01000027.1"/>
</dbReference>
<dbReference type="InterPro" id="IPR036388">
    <property type="entry name" value="WH-like_DNA-bd_sf"/>
</dbReference>
<comment type="similarity">
    <text evidence="1">Belongs to the AfsR/DnrI/RedD regulatory family.</text>
</comment>
<dbReference type="SMART" id="SM01043">
    <property type="entry name" value="BTAD"/>
    <property type="match status" value="1"/>
</dbReference>
<evidence type="ECO:0000256" key="3">
    <source>
        <dbReference type="ARBA" id="ARBA00023125"/>
    </source>
</evidence>
<dbReference type="SUPFAM" id="SSF48452">
    <property type="entry name" value="TPR-like"/>
    <property type="match status" value="1"/>
</dbReference>
<evidence type="ECO:0000256" key="4">
    <source>
        <dbReference type="ARBA" id="ARBA00023163"/>
    </source>
</evidence>
<keyword evidence="4" id="KW-0804">Transcription</keyword>
<dbReference type="SUPFAM" id="SSF46894">
    <property type="entry name" value="C-terminal effector domain of the bipartite response regulators"/>
    <property type="match status" value="1"/>
</dbReference>
<dbReference type="InterPro" id="IPR051677">
    <property type="entry name" value="AfsR-DnrI-RedD_regulator"/>
</dbReference>
<evidence type="ECO:0000259" key="5">
    <source>
        <dbReference type="SMART" id="SM00862"/>
    </source>
</evidence>
<dbReference type="InterPro" id="IPR016032">
    <property type="entry name" value="Sig_transdc_resp-reg_C-effctor"/>
</dbReference>
<dbReference type="AlphaFoldDB" id="A0A4Y3KQB5"/>
<evidence type="ECO:0000313" key="7">
    <source>
        <dbReference type="EMBL" id="GEA85140.1"/>
    </source>
</evidence>
<evidence type="ECO:0000313" key="8">
    <source>
        <dbReference type="Proteomes" id="UP000320461"/>
    </source>
</evidence>
<dbReference type="InterPro" id="IPR027417">
    <property type="entry name" value="P-loop_NTPase"/>
</dbReference>
<feature type="domain" description="OmpR/PhoB-type" evidence="5">
    <location>
        <begin position="26"/>
        <end position="98"/>
    </location>
</feature>
<dbReference type="InterPro" id="IPR001867">
    <property type="entry name" value="OmpR/PhoB-type_DNA-bd"/>
</dbReference>
<dbReference type="GO" id="GO:0006355">
    <property type="term" value="P:regulation of DNA-templated transcription"/>
    <property type="evidence" value="ECO:0007669"/>
    <property type="project" value="InterPro"/>
</dbReference>
<dbReference type="PANTHER" id="PTHR35807:SF1">
    <property type="entry name" value="TRANSCRIPTIONAL REGULATOR REDD"/>
    <property type="match status" value="1"/>
</dbReference>